<evidence type="ECO:0000256" key="1">
    <source>
        <dbReference type="SAM" id="MobiDB-lite"/>
    </source>
</evidence>
<feature type="compositionally biased region" description="Low complexity" evidence="1">
    <location>
        <begin position="184"/>
        <end position="208"/>
    </location>
</feature>
<keyword evidence="2" id="KW-0472">Membrane</keyword>
<feature type="transmembrane region" description="Helical" evidence="2">
    <location>
        <begin position="98"/>
        <end position="119"/>
    </location>
</feature>
<feature type="region of interest" description="Disordered" evidence="1">
    <location>
        <begin position="179"/>
        <end position="256"/>
    </location>
</feature>
<proteinExistence type="predicted"/>
<keyword evidence="4" id="KW-1185">Reference proteome</keyword>
<evidence type="ECO:0000313" key="4">
    <source>
        <dbReference type="Proteomes" id="UP000215027"/>
    </source>
</evidence>
<sequence>MQQERFLDRFTGAQPVDVQFKSASRKTVVGIILVVALIAFEIFNFDTTRFALNSLLGEIAFFGITWATILAIAFCAIDFAGLARLFTPERGSEEPKAIWFLMGAWLLGATMNAVMTWWAVSLTLLSHDFGNEVLGRETLLKLVPVFVAALVLLTRILFIGAFSVAGEHVFDLAGDTRDEKRAAARPQPAQAQTAAQPATQAAPRRAPQMTLIDDDTVDPMPVTNRSGPTGRTHPRPALPGHSQPTMPSPMAAKSQR</sequence>
<dbReference type="EMBL" id="LN890655">
    <property type="protein sequence ID" value="CUS04128.2"/>
    <property type="molecule type" value="Genomic_DNA"/>
</dbReference>
<evidence type="ECO:0000313" key="3">
    <source>
        <dbReference type="EMBL" id="CUS04128.2"/>
    </source>
</evidence>
<dbReference type="AlphaFoldDB" id="A0A160T4U7"/>
<feature type="transmembrane region" description="Helical" evidence="2">
    <location>
        <begin position="139"/>
        <end position="158"/>
    </location>
</feature>
<dbReference type="KEGG" id="pbf:CFX0092_A2250"/>
<reference evidence="3" key="1">
    <citation type="submission" date="2016-01" db="EMBL/GenBank/DDBJ databases">
        <authorList>
            <person name="Mcilroy J.S."/>
            <person name="Karst M S."/>
            <person name="Albertsen M."/>
        </authorList>
    </citation>
    <scope>NUCLEOTIDE SEQUENCE</scope>
    <source>
        <strain evidence="3">Cfx-K</strain>
    </source>
</reference>
<organism evidence="3 4">
    <name type="scientific">Candidatus Promineifilum breve</name>
    <dbReference type="NCBI Taxonomy" id="1806508"/>
    <lineage>
        <taxon>Bacteria</taxon>
        <taxon>Bacillati</taxon>
        <taxon>Chloroflexota</taxon>
        <taxon>Ardenticatenia</taxon>
        <taxon>Candidatus Promineifilales</taxon>
        <taxon>Candidatus Promineifilaceae</taxon>
        <taxon>Candidatus Promineifilum</taxon>
    </lineage>
</organism>
<accession>A0A160T4U7</accession>
<name>A0A160T4U7_9CHLR</name>
<dbReference type="RefSeq" id="WP_095043518.1">
    <property type="nucleotide sequence ID" value="NZ_LN890655.1"/>
</dbReference>
<keyword evidence="2" id="KW-1133">Transmembrane helix</keyword>
<keyword evidence="2" id="KW-0812">Transmembrane</keyword>
<feature type="transmembrane region" description="Helical" evidence="2">
    <location>
        <begin position="59"/>
        <end position="86"/>
    </location>
</feature>
<gene>
    <name evidence="3" type="ORF">CFX0092_A2250</name>
</gene>
<dbReference type="Proteomes" id="UP000215027">
    <property type="component" value="Chromosome I"/>
</dbReference>
<protein>
    <submittedName>
        <fullName evidence="3">Uncharacterized protein</fullName>
    </submittedName>
</protein>
<dbReference type="OrthoDB" id="160946at2"/>
<feature type="transmembrane region" description="Helical" evidence="2">
    <location>
        <begin position="28"/>
        <end position="47"/>
    </location>
</feature>
<evidence type="ECO:0000256" key="2">
    <source>
        <dbReference type="SAM" id="Phobius"/>
    </source>
</evidence>